<evidence type="ECO:0000313" key="10">
    <source>
        <dbReference type="EMBL" id="QDT25999.1"/>
    </source>
</evidence>
<proteinExistence type="inferred from homology"/>
<dbReference type="HAMAP" id="MF_01895">
    <property type="entry name" value="RNase_R"/>
    <property type="match status" value="1"/>
</dbReference>
<dbReference type="InterPro" id="IPR004476">
    <property type="entry name" value="RNase_II/RNase_R"/>
</dbReference>
<dbReference type="AlphaFoldDB" id="A0A517Q301"/>
<dbReference type="GO" id="GO:0008859">
    <property type="term" value="F:exoribonuclease II activity"/>
    <property type="evidence" value="ECO:0007669"/>
    <property type="project" value="UniProtKB-UniRule"/>
</dbReference>
<dbReference type="SUPFAM" id="SSF50249">
    <property type="entry name" value="Nucleic acid-binding proteins"/>
    <property type="match status" value="4"/>
</dbReference>
<evidence type="ECO:0000313" key="11">
    <source>
        <dbReference type="Proteomes" id="UP000315647"/>
    </source>
</evidence>
<dbReference type="InterPro" id="IPR012340">
    <property type="entry name" value="NA-bd_OB-fold"/>
</dbReference>
<feature type="compositionally biased region" description="Basic and acidic residues" evidence="8">
    <location>
        <begin position="597"/>
        <end position="606"/>
    </location>
</feature>
<evidence type="ECO:0000256" key="6">
    <source>
        <dbReference type="ARBA" id="ARBA00022884"/>
    </source>
</evidence>
<dbReference type="RefSeq" id="WP_145448466.1">
    <property type="nucleotide sequence ID" value="NZ_CP037421.1"/>
</dbReference>
<dbReference type="SMART" id="SM00955">
    <property type="entry name" value="RNB"/>
    <property type="match status" value="1"/>
</dbReference>
<dbReference type="EC" id="3.1.13.1" evidence="7"/>
<organism evidence="10 11">
    <name type="scientific">Gimesia panareensis</name>
    <dbReference type="NCBI Taxonomy" id="2527978"/>
    <lineage>
        <taxon>Bacteria</taxon>
        <taxon>Pseudomonadati</taxon>
        <taxon>Planctomycetota</taxon>
        <taxon>Planctomycetia</taxon>
        <taxon>Planctomycetales</taxon>
        <taxon>Planctomycetaceae</taxon>
        <taxon>Gimesia</taxon>
    </lineage>
</organism>
<comment type="subcellular location">
    <subcellularLocation>
        <location evidence="7">Cytoplasm</location>
    </subcellularLocation>
</comment>
<sequence>MPDFEKKILDYVTRPGYTPLREKALLKKVGGSKSTSSEFEQAMLSLQSRKEILVSDSGLIRPVKKEGWIAGIIKKTSSGAGYLIPHHKPDDIAHDQRHAGDLYISERDMRDAQTGDEVYATVINRRRSGGQICGRVVEIIERASTTFVGTYFETQGEGYVHVDGKIFNSPIHVGDPGAKGVEPEDKVVIDILHFPSKNYLGQGVISKVLGPHGKPGVDLLSIVFEFGIPMDFPDEVLEAAREQASLFDETRLGNRRDLTGETIVTIDPADARDFDDAISLKQNERGHWVLGVHIADVAHFVKEGSTLDREARRRGTSVYLPGRVIPMLPEVISNGLASLQEGQVRFTKSAFIEFTADGVPVHTEFVNSAIRVSKRFAYEQVLPIVQGRDEEGDRVSAEIRELLKNMHHLAMMLRKRRFAGGALELHLSEVRLTFDDKHRVSGAVEREHDESHQIIEEFMLAANIAVAEGLNDRGLRFLRRVHPSPDHQRQIEFAEFVNALGYTLKKAQSRKDLQRLVEQVHGTAVEQAINYSLLRSLKQAEYTDEELGHYALAVEHYCHFTSPIRRYPDLTIHRLIDEILERPDKGKGQSPQGLRQLGHDLSMRERRAESAERELTKVKLLTWMIDNRITTLKTMITGVESFGLFCRGVDVPVEGLLHISRLGKHDYFHQDAAKFSIVGERTGQEFRIGDFLTVEVDKIDLDRRELDFRLPRPEKSGKSKSNSKSKSDQENSKRAGKKSSRASSKGKSAVKKKGRKVKSQRGKKKKRK</sequence>
<evidence type="ECO:0000259" key="9">
    <source>
        <dbReference type="PROSITE" id="PS50126"/>
    </source>
</evidence>
<comment type="similarity">
    <text evidence="7">Belongs to the RNR ribonuclease family. RNase R subfamily.</text>
</comment>
<dbReference type="NCBIfam" id="TIGR02063">
    <property type="entry name" value="RNase_R"/>
    <property type="match status" value="1"/>
</dbReference>
<dbReference type="Pfam" id="PF00575">
    <property type="entry name" value="S1"/>
    <property type="match status" value="1"/>
</dbReference>
<reference evidence="10 11" key="1">
    <citation type="submission" date="2019-03" db="EMBL/GenBank/DDBJ databases">
        <title>Deep-cultivation of Planctomycetes and their phenomic and genomic characterization uncovers novel biology.</title>
        <authorList>
            <person name="Wiegand S."/>
            <person name="Jogler M."/>
            <person name="Boedeker C."/>
            <person name="Pinto D."/>
            <person name="Vollmers J."/>
            <person name="Rivas-Marin E."/>
            <person name="Kohn T."/>
            <person name="Peeters S.H."/>
            <person name="Heuer A."/>
            <person name="Rast P."/>
            <person name="Oberbeckmann S."/>
            <person name="Bunk B."/>
            <person name="Jeske O."/>
            <person name="Meyerdierks A."/>
            <person name="Storesund J.E."/>
            <person name="Kallscheuer N."/>
            <person name="Luecker S."/>
            <person name="Lage O.M."/>
            <person name="Pohl T."/>
            <person name="Merkel B.J."/>
            <person name="Hornburger P."/>
            <person name="Mueller R.-W."/>
            <person name="Bruemmer F."/>
            <person name="Labrenz M."/>
            <person name="Spormann A.M."/>
            <person name="Op den Camp H."/>
            <person name="Overmann J."/>
            <person name="Amann R."/>
            <person name="Jetten M.S.M."/>
            <person name="Mascher T."/>
            <person name="Medema M.H."/>
            <person name="Devos D.P."/>
            <person name="Kaster A.-K."/>
            <person name="Ovreas L."/>
            <person name="Rohde M."/>
            <person name="Galperin M.Y."/>
            <person name="Jogler C."/>
        </authorList>
    </citation>
    <scope>NUCLEOTIDE SEQUENCE [LARGE SCALE GENOMIC DNA]</scope>
    <source>
        <strain evidence="10 11">Enr10</strain>
    </source>
</reference>
<evidence type="ECO:0000256" key="8">
    <source>
        <dbReference type="SAM" id="MobiDB-lite"/>
    </source>
</evidence>
<evidence type="ECO:0000256" key="2">
    <source>
        <dbReference type="ARBA" id="ARBA00022490"/>
    </source>
</evidence>
<dbReference type="Pfam" id="PF00773">
    <property type="entry name" value="RNB"/>
    <property type="match status" value="1"/>
</dbReference>
<feature type="domain" description="S1 motif" evidence="9">
    <location>
        <begin position="627"/>
        <end position="711"/>
    </location>
</feature>
<dbReference type="Proteomes" id="UP000315647">
    <property type="component" value="Chromosome"/>
</dbReference>
<dbReference type="GO" id="GO:0003723">
    <property type="term" value="F:RNA binding"/>
    <property type="evidence" value="ECO:0007669"/>
    <property type="project" value="UniProtKB-UniRule"/>
</dbReference>
<gene>
    <name evidence="7 10" type="primary">rnr</name>
    <name evidence="10" type="ORF">Enr10x_12970</name>
</gene>
<comment type="function">
    <text evidence="7">3'-5' exoribonuclease that releases 5'-nucleoside monophosphates and is involved in maturation of structured RNAs.</text>
</comment>
<dbReference type="InterPro" id="IPR040476">
    <property type="entry name" value="CSD2"/>
</dbReference>
<dbReference type="InterPro" id="IPR011805">
    <property type="entry name" value="RNase_R"/>
</dbReference>
<keyword evidence="2 7" id="KW-0963">Cytoplasm</keyword>
<dbReference type="GO" id="GO:0005829">
    <property type="term" value="C:cytosol"/>
    <property type="evidence" value="ECO:0007669"/>
    <property type="project" value="TreeGrafter"/>
</dbReference>
<feature type="region of interest" description="Disordered" evidence="8">
    <location>
        <begin position="583"/>
        <end position="606"/>
    </location>
</feature>
<dbReference type="CDD" id="cd04471">
    <property type="entry name" value="S1_RNase_R"/>
    <property type="match status" value="1"/>
</dbReference>
<evidence type="ECO:0000256" key="4">
    <source>
        <dbReference type="ARBA" id="ARBA00022801"/>
    </source>
</evidence>
<name>A0A517Q301_9PLAN</name>
<dbReference type="Gene3D" id="2.40.50.140">
    <property type="entry name" value="Nucleic acid-binding proteins"/>
    <property type="match status" value="2"/>
</dbReference>
<keyword evidence="6 7" id="KW-0694">RNA-binding</keyword>
<dbReference type="NCBIfam" id="TIGR00358">
    <property type="entry name" value="3_prime_RNase"/>
    <property type="match status" value="1"/>
</dbReference>
<dbReference type="Pfam" id="PF17876">
    <property type="entry name" value="CSD2"/>
    <property type="match status" value="1"/>
</dbReference>
<comment type="catalytic activity">
    <reaction evidence="1 7">
        <text>Exonucleolytic cleavage in the 3'- to 5'-direction to yield nucleoside 5'-phosphates.</text>
        <dbReference type="EC" id="3.1.13.1"/>
    </reaction>
</comment>
<accession>A0A517Q301</accession>
<dbReference type="InterPro" id="IPR001900">
    <property type="entry name" value="RNase_II/R"/>
</dbReference>
<keyword evidence="5 7" id="KW-0269">Exonuclease</keyword>
<protein>
    <recommendedName>
        <fullName evidence="7">Ribonuclease R</fullName>
        <shortName evidence="7">RNase R</shortName>
        <ecNumber evidence="7">3.1.13.1</ecNumber>
    </recommendedName>
</protein>
<evidence type="ECO:0000256" key="3">
    <source>
        <dbReference type="ARBA" id="ARBA00022722"/>
    </source>
</evidence>
<keyword evidence="4 7" id="KW-0378">Hydrolase</keyword>
<feature type="region of interest" description="Disordered" evidence="8">
    <location>
        <begin position="710"/>
        <end position="768"/>
    </location>
</feature>
<dbReference type="EMBL" id="CP037421">
    <property type="protein sequence ID" value="QDT25999.1"/>
    <property type="molecule type" value="Genomic_DNA"/>
</dbReference>
<keyword evidence="11" id="KW-1185">Reference proteome</keyword>
<dbReference type="InterPro" id="IPR050180">
    <property type="entry name" value="RNR_Ribonuclease"/>
</dbReference>
<feature type="compositionally biased region" description="Basic residues" evidence="8">
    <location>
        <begin position="748"/>
        <end position="768"/>
    </location>
</feature>
<dbReference type="GO" id="GO:0006402">
    <property type="term" value="P:mRNA catabolic process"/>
    <property type="evidence" value="ECO:0007669"/>
    <property type="project" value="TreeGrafter"/>
</dbReference>
<evidence type="ECO:0000256" key="7">
    <source>
        <dbReference type="HAMAP-Rule" id="MF_01895"/>
    </source>
</evidence>
<dbReference type="PROSITE" id="PS50126">
    <property type="entry name" value="S1"/>
    <property type="match status" value="1"/>
</dbReference>
<keyword evidence="3 7" id="KW-0540">Nuclease</keyword>
<evidence type="ECO:0000256" key="5">
    <source>
        <dbReference type="ARBA" id="ARBA00022839"/>
    </source>
</evidence>
<dbReference type="InterPro" id="IPR003029">
    <property type="entry name" value="S1_domain"/>
</dbReference>
<evidence type="ECO:0000256" key="1">
    <source>
        <dbReference type="ARBA" id="ARBA00001849"/>
    </source>
</evidence>
<dbReference type="PANTHER" id="PTHR23355:SF9">
    <property type="entry name" value="DIS3-LIKE EXONUCLEASE 2"/>
    <property type="match status" value="1"/>
</dbReference>
<dbReference type="PANTHER" id="PTHR23355">
    <property type="entry name" value="RIBONUCLEASE"/>
    <property type="match status" value="1"/>
</dbReference>